<proteinExistence type="predicted"/>
<name>A0AAW0T3G9_SCYPA</name>
<accession>A0AAW0T3G9</accession>
<feature type="region of interest" description="Disordered" evidence="1">
    <location>
        <begin position="103"/>
        <end position="128"/>
    </location>
</feature>
<feature type="region of interest" description="Disordered" evidence="1">
    <location>
        <begin position="521"/>
        <end position="542"/>
    </location>
</feature>
<evidence type="ECO:0000313" key="3">
    <source>
        <dbReference type="Proteomes" id="UP001487740"/>
    </source>
</evidence>
<dbReference type="AlphaFoldDB" id="A0AAW0T3G9"/>
<evidence type="ECO:0000313" key="2">
    <source>
        <dbReference type="EMBL" id="KAK8381516.1"/>
    </source>
</evidence>
<keyword evidence="3" id="KW-1185">Reference proteome</keyword>
<feature type="compositionally biased region" description="Pro residues" evidence="1">
    <location>
        <begin position="8"/>
        <end position="20"/>
    </location>
</feature>
<feature type="compositionally biased region" description="Basic and acidic residues" evidence="1">
    <location>
        <begin position="417"/>
        <end position="434"/>
    </location>
</feature>
<organism evidence="2 3">
    <name type="scientific">Scylla paramamosain</name>
    <name type="common">Mud crab</name>
    <dbReference type="NCBI Taxonomy" id="85552"/>
    <lineage>
        <taxon>Eukaryota</taxon>
        <taxon>Metazoa</taxon>
        <taxon>Ecdysozoa</taxon>
        <taxon>Arthropoda</taxon>
        <taxon>Crustacea</taxon>
        <taxon>Multicrustacea</taxon>
        <taxon>Malacostraca</taxon>
        <taxon>Eumalacostraca</taxon>
        <taxon>Eucarida</taxon>
        <taxon>Decapoda</taxon>
        <taxon>Pleocyemata</taxon>
        <taxon>Brachyura</taxon>
        <taxon>Eubrachyura</taxon>
        <taxon>Portunoidea</taxon>
        <taxon>Portunidae</taxon>
        <taxon>Portuninae</taxon>
        <taxon>Scylla</taxon>
    </lineage>
</organism>
<sequence>MSRYVQPCPTPAPASPRPCSAPPLPRTIRFALYTHSTLPTSIPWPSVVSCRPLWGSAGCHIVRRGGIGRVGARGGRLALTWPLHALHPASGISTGRLGGRAAGAEVSSGGRGGVGRGRAGSGGVGWRSGGEGSGWGSVAFYALGGTRICGARQCRNVPRPVPLNHTCTRAQPHLQQHLLAGSPDPGHTCPVPGQICRRPRLSATTPYPPSRNLPRRHTSHTYQTFPAVTASPHSDKLRHRLSLQISPHRHTFSLPLVTLTPVQASLKVTRGGAGGSAAGGGQAGKKLKDSAAGAHKTNSGKLRPRKEGRHGWESLWSLLSLSPPSLPQTLDFPPMPPARDPFPRPVPTVLLSYTLKVASPALPQSHPCPHRASPALPRPAPPKPRLNTFSGHGVGQPRKEGGGGTQGGRGGGGNLREGQKDVGREDVRGKEGVRGVRGAGKRHSIFMRLTGVFGSEEAGKRTSCGAFTVDRGTQESPGRAGRDGYADHRPLLRDEEAAGLICAPSWLQVLRKPSVLISKLPGRYSGSSQHRRPRRHCRRSVARGGLRAARDLSILTGFPLPLPRRRRSHSPRCHSHNALPSHQLMAPLANFSSHCRRWGRCHLAPIPGERRNFASVRRRRSGHVYPHPRPQSD</sequence>
<evidence type="ECO:0000256" key="1">
    <source>
        <dbReference type="SAM" id="MobiDB-lite"/>
    </source>
</evidence>
<feature type="region of interest" description="Disordered" evidence="1">
    <location>
        <begin position="613"/>
        <end position="633"/>
    </location>
</feature>
<feature type="region of interest" description="Disordered" evidence="1">
    <location>
        <begin position="1"/>
        <end position="20"/>
    </location>
</feature>
<feature type="compositionally biased region" description="Gly residues" evidence="1">
    <location>
        <begin position="109"/>
        <end position="128"/>
    </location>
</feature>
<feature type="compositionally biased region" description="Gly residues" evidence="1">
    <location>
        <begin position="402"/>
        <end position="415"/>
    </location>
</feature>
<protein>
    <submittedName>
        <fullName evidence="2">Uncharacterized protein</fullName>
    </submittedName>
</protein>
<gene>
    <name evidence="2" type="ORF">O3P69_018534</name>
</gene>
<reference evidence="2 3" key="1">
    <citation type="submission" date="2023-03" db="EMBL/GenBank/DDBJ databases">
        <title>High-quality genome of Scylla paramamosain provides insights in environmental adaptation.</title>
        <authorList>
            <person name="Zhang L."/>
        </authorList>
    </citation>
    <scope>NUCLEOTIDE SEQUENCE [LARGE SCALE GENOMIC DNA]</scope>
    <source>
        <strain evidence="2">LZ_2023a</strain>
        <tissue evidence="2">Muscle</tissue>
    </source>
</reference>
<dbReference type="Proteomes" id="UP001487740">
    <property type="component" value="Unassembled WGS sequence"/>
</dbReference>
<feature type="compositionally biased region" description="Basic residues" evidence="1">
    <location>
        <begin position="529"/>
        <end position="541"/>
    </location>
</feature>
<feature type="compositionally biased region" description="Gly residues" evidence="1">
    <location>
        <begin position="271"/>
        <end position="283"/>
    </location>
</feature>
<dbReference type="EMBL" id="JARAKH010000040">
    <property type="protein sequence ID" value="KAK8381516.1"/>
    <property type="molecule type" value="Genomic_DNA"/>
</dbReference>
<comment type="caution">
    <text evidence="2">The sequence shown here is derived from an EMBL/GenBank/DDBJ whole genome shotgun (WGS) entry which is preliminary data.</text>
</comment>
<feature type="region of interest" description="Disordered" evidence="1">
    <location>
        <begin position="362"/>
        <end position="436"/>
    </location>
</feature>
<feature type="region of interest" description="Disordered" evidence="1">
    <location>
        <begin position="271"/>
        <end position="308"/>
    </location>
</feature>